<dbReference type="PANTHER" id="PTHR43080:SF2">
    <property type="entry name" value="CBS DOMAIN-CONTAINING PROTEIN"/>
    <property type="match status" value="1"/>
</dbReference>
<dbReference type="PROSITE" id="PS51371">
    <property type="entry name" value="CBS"/>
    <property type="match status" value="2"/>
</dbReference>
<feature type="domain" description="CBS" evidence="3">
    <location>
        <begin position="72"/>
        <end position="128"/>
    </location>
</feature>
<dbReference type="PANTHER" id="PTHR43080">
    <property type="entry name" value="CBS DOMAIN-CONTAINING PROTEIN CBSX3, MITOCHONDRIAL"/>
    <property type="match status" value="1"/>
</dbReference>
<feature type="domain" description="CBS" evidence="3">
    <location>
        <begin position="10"/>
        <end position="65"/>
    </location>
</feature>
<evidence type="ECO:0000256" key="2">
    <source>
        <dbReference type="PROSITE-ProRule" id="PRU00703"/>
    </source>
</evidence>
<dbReference type="STRING" id="1095776.SAMN04515672_0541"/>
<evidence type="ECO:0000256" key="1">
    <source>
        <dbReference type="ARBA" id="ARBA00023122"/>
    </source>
</evidence>
<dbReference type="Proteomes" id="UP000198882">
    <property type="component" value="Unassembled WGS sequence"/>
</dbReference>
<dbReference type="AlphaFoldDB" id="A0A1G8TNL1"/>
<organism evidence="4 5">
    <name type="scientific">Natronorubrum texcoconense</name>
    <dbReference type="NCBI Taxonomy" id="1095776"/>
    <lineage>
        <taxon>Archaea</taxon>
        <taxon>Methanobacteriati</taxon>
        <taxon>Methanobacteriota</taxon>
        <taxon>Stenosarchaea group</taxon>
        <taxon>Halobacteria</taxon>
        <taxon>Halobacteriales</taxon>
        <taxon>Natrialbaceae</taxon>
        <taxon>Natronorubrum</taxon>
    </lineage>
</organism>
<keyword evidence="5" id="KW-1185">Reference proteome</keyword>
<dbReference type="InterPro" id="IPR000644">
    <property type="entry name" value="CBS_dom"/>
</dbReference>
<evidence type="ECO:0000313" key="5">
    <source>
        <dbReference type="Proteomes" id="UP000198882"/>
    </source>
</evidence>
<gene>
    <name evidence="4" type="ORF">SAMN04515672_0541</name>
</gene>
<dbReference type="Gene3D" id="3.10.580.10">
    <property type="entry name" value="CBS-domain"/>
    <property type="match status" value="1"/>
</dbReference>
<dbReference type="InterPro" id="IPR051257">
    <property type="entry name" value="Diverse_CBS-Domain"/>
</dbReference>
<dbReference type="OrthoDB" id="43333at2157"/>
<dbReference type="SUPFAM" id="SSF54631">
    <property type="entry name" value="CBS-domain pair"/>
    <property type="match status" value="1"/>
</dbReference>
<dbReference type="Pfam" id="PF00571">
    <property type="entry name" value="CBS"/>
    <property type="match status" value="2"/>
</dbReference>
<keyword evidence="1 2" id="KW-0129">CBS domain</keyword>
<evidence type="ECO:0000313" key="4">
    <source>
        <dbReference type="EMBL" id="SDJ43129.1"/>
    </source>
</evidence>
<name>A0A1G8TNL1_9EURY</name>
<protein>
    <submittedName>
        <fullName evidence="4">CBS domain-containing protein</fullName>
    </submittedName>
</protein>
<sequence length="149" mass="16193">MIDVPIEHVLTRSARTLRPETPVSEAAQRLRDPDVPALVVLEDEVVAGIVTESDIVAFVAETLESHPVETIMSAPVTTISPSESITTAAETMRTDGVKHLPVVEGETYCGLVSMSTLSPYLSRRRLDIDWQDDPIRIDAEDSAGIPVSE</sequence>
<dbReference type="RefSeq" id="WP_090303062.1">
    <property type="nucleotide sequence ID" value="NZ_FNFE01000001.1"/>
</dbReference>
<reference evidence="5" key="1">
    <citation type="submission" date="2016-10" db="EMBL/GenBank/DDBJ databases">
        <authorList>
            <person name="Varghese N."/>
            <person name="Submissions S."/>
        </authorList>
    </citation>
    <scope>NUCLEOTIDE SEQUENCE [LARGE SCALE GENOMIC DNA]</scope>
    <source>
        <strain evidence="5">B4,CECT 8067,JCM 17497</strain>
    </source>
</reference>
<accession>A0A1G8TNL1</accession>
<dbReference type="EMBL" id="FNFE01000001">
    <property type="protein sequence ID" value="SDJ43129.1"/>
    <property type="molecule type" value="Genomic_DNA"/>
</dbReference>
<evidence type="ECO:0000259" key="3">
    <source>
        <dbReference type="PROSITE" id="PS51371"/>
    </source>
</evidence>
<dbReference type="SMART" id="SM00116">
    <property type="entry name" value="CBS"/>
    <property type="match status" value="2"/>
</dbReference>
<proteinExistence type="predicted"/>
<dbReference type="InterPro" id="IPR046342">
    <property type="entry name" value="CBS_dom_sf"/>
</dbReference>